<evidence type="ECO:0000313" key="6">
    <source>
        <dbReference type="EMBL" id="KAK3930891.1"/>
    </source>
</evidence>
<dbReference type="PROSITE" id="PS50127">
    <property type="entry name" value="UBC_2"/>
    <property type="match status" value="1"/>
</dbReference>
<dbReference type="SMART" id="SM00212">
    <property type="entry name" value="UBCc"/>
    <property type="match status" value="1"/>
</dbReference>
<dbReference type="EMBL" id="JAHWGI010001414">
    <property type="protein sequence ID" value="KAK3930891.1"/>
    <property type="molecule type" value="Genomic_DNA"/>
</dbReference>
<reference evidence="6" key="2">
    <citation type="journal article" date="2023" name="BMC Genomics">
        <title>Pest status, molecular evolution, and epigenetic factors derived from the genome assembly of Frankliniella fusca, a thysanopteran phytovirus vector.</title>
        <authorList>
            <person name="Catto M.A."/>
            <person name="Labadie P.E."/>
            <person name="Jacobson A.L."/>
            <person name="Kennedy G.G."/>
            <person name="Srinivasan R."/>
            <person name="Hunt B.G."/>
        </authorList>
    </citation>
    <scope>NUCLEOTIDE SEQUENCE</scope>
    <source>
        <strain evidence="6">PL_HMW_Pooled</strain>
    </source>
</reference>
<keyword evidence="2 4" id="KW-0833">Ubl conjugation pathway</keyword>
<organism evidence="6 7">
    <name type="scientific">Frankliniella fusca</name>
    <dbReference type="NCBI Taxonomy" id="407009"/>
    <lineage>
        <taxon>Eukaryota</taxon>
        <taxon>Metazoa</taxon>
        <taxon>Ecdysozoa</taxon>
        <taxon>Arthropoda</taxon>
        <taxon>Hexapoda</taxon>
        <taxon>Insecta</taxon>
        <taxon>Pterygota</taxon>
        <taxon>Neoptera</taxon>
        <taxon>Paraneoptera</taxon>
        <taxon>Thysanoptera</taxon>
        <taxon>Terebrantia</taxon>
        <taxon>Thripoidea</taxon>
        <taxon>Thripidae</taxon>
        <taxon>Frankliniella</taxon>
    </lineage>
</organism>
<evidence type="ECO:0000256" key="3">
    <source>
        <dbReference type="PROSITE-ProRule" id="PRU10133"/>
    </source>
</evidence>
<comment type="similarity">
    <text evidence="4">Belongs to the ubiquitin-conjugating enzyme family.</text>
</comment>
<dbReference type="Proteomes" id="UP001219518">
    <property type="component" value="Unassembled WGS sequence"/>
</dbReference>
<dbReference type="GO" id="GO:0016740">
    <property type="term" value="F:transferase activity"/>
    <property type="evidence" value="ECO:0007669"/>
    <property type="project" value="UniProtKB-KW"/>
</dbReference>
<dbReference type="GO" id="GO:0005524">
    <property type="term" value="F:ATP binding"/>
    <property type="evidence" value="ECO:0007669"/>
    <property type="project" value="UniProtKB-UniRule"/>
</dbReference>
<dbReference type="AlphaFoldDB" id="A0AAE1LSE2"/>
<comment type="caution">
    <text evidence="6">The sequence shown here is derived from an EMBL/GenBank/DDBJ whole genome shotgun (WGS) entry which is preliminary data.</text>
</comment>
<keyword evidence="1" id="KW-0808">Transferase</keyword>
<evidence type="ECO:0000256" key="2">
    <source>
        <dbReference type="ARBA" id="ARBA00022786"/>
    </source>
</evidence>
<feature type="domain" description="UBC core" evidence="5">
    <location>
        <begin position="23"/>
        <end position="174"/>
    </location>
</feature>
<reference evidence="6" key="1">
    <citation type="submission" date="2021-07" db="EMBL/GenBank/DDBJ databases">
        <authorList>
            <person name="Catto M.A."/>
            <person name="Jacobson A."/>
            <person name="Kennedy G."/>
            <person name="Labadie P."/>
            <person name="Hunt B.G."/>
            <person name="Srinivasan R."/>
        </authorList>
    </citation>
    <scope>NUCLEOTIDE SEQUENCE</scope>
    <source>
        <strain evidence="6">PL_HMW_Pooled</strain>
        <tissue evidence="6">Head</tissue>
    </source>
</reference>
<dbReference type="InterPro" id="IPR000608">
    <property type="entry name" value="UBC"/>
</dbReference>
<keyword evidence="7" id="KW-1185">Reference proteome</keyword>
<gene>
    <name evidence="6" type="ORF">KUF71_005871</name>
</gene>
<evidence type="ECO:0000259" key="5">
    <source>
        <dbReference type="PROSITE" id="PS50127"/>
    </source>
</evidence>
<proteinExistence type="inferred from homology"/>
<evidence type="ECO:0000256" key="4">
    <source>
        <dbReference type="RuleBase" id="RU362109"/>
    </source>
</evidence>
<dbReference type="PANTHER" id="PTHR24068">
    <property type="entry name" value="UBIQUITIN-CONJUGATING ENZYME E2"/>
    <property type="match status" value="1"/>
</dbReference>
<feature type="active site" description="Glycyl thioester intermediate" evidence="3">
    <location>
        <position position="107"/>
    </location>
</feature>
<dbReference type="Pfam" id="PF00179">
    <property type="entry name" value="UQ_con"/>
    <property type="match status" value="1"/>
</dbReference>
<keyword evidence="4" id="KW-0067">ATP-binding</keyword>
<protein>
    <submittedName>
        <fullName evidence="6">Ubiquitin-conjugating enzyme E2-24 kDa</fullName>
    </submittedName>
</protein>
<evidence type="ECO:0000313" key="7">
    <source>
        <dbReference type="Proteomes" id="UP001219518"/>
    </source>
</evidence>
<evidence type="ECO:0000256" key="1">
    <source>
        <dbReference type="ARBA" id="ARBA00022679"/>
    </source>
</evidence>
<dbReference type="PROSITE" id="PS00183">
    <property type="entry name" value="UBC_1"/>
    <property type="match status" value="1"/>
</dbReference>
<sequence length="174" mass="19592">MTSVTSVRLPALRAPPRPEMANIAEKRLKIEMQRLLASPLPYASAKPREENFRIWDAVVLGPVSTPYEGGRFHFKMEFPIEYPLKAPKVTFKTKTYHCNINPIGNVCLNILKIRDEGGSWSSGMGVASILLSMHQLLGEANPDDPLVASVALQYKSDKDEHDRIATLWTRRYAK</sequence>
<keyword evidence="4" id="KW-0547">Nucleotide-binding</keyword>
<accession>A0AAE1LSE2</accession>
<dbReference type="InterPro" id="IPR023313">
    <property type="entry name" value="UBQ-conjugating_AS"/>
</dbReference>
<dbReference type="InterPro" id="IPR016135">
    <property type="entry name" value="UBQ-conjugating_enzyme/RWD"/>
</dbReference>
<name>A0AAE1LSE2_9NEOP</name>
<dbReference type="SUPFAM" id="SSF54495">
    <property type="entry name" value="UBC-like"/>
    <property type="match status" value="1"/>
</dbReference>
<dbReference type="Gene3D" id="3.10.110.10">
    <property type="entry name" value="Ubiquitin Conjugating Enzyme"/>
    <property type="match status" value="1"/>
</dbReference>